<evidence type="ECO:0000256" key="10">
    <source>
        <dbReference type="ARBA" id="ARBA00022618"/>
    </source>
</evidence>
<dbReference type="PANTHER" id="PTHR43783">
    <property type="entry name" value="UDP-N-ACETYLGLUCOSAMINE 1-CARBOXYVINYLTRANSFERASE"/>
    <property type="match status" value="1"/>
</dbReference>
<evidence type="ECO:0000256" key="23">
    <source>
        <dbReference type="ARBA" id="ARBA00047527"/>
    </source>
</evidence>
<evidence type="ECO:0000256" key="6">
    <source>
        <dbReference type="ARBA" id="ARBA00020857"/>
    </source>
</evidence>
<dbReference type="GO" id="GO:0051301">
    <property type="term" value="P:cell division"/>
    <property type="evidence" value="ECO:0007669"/>
    <property type="project" value="UniProtKB-KW"/>
</dbReference>
<evidence type="ECO:0000256" key="17">
    <source>
        <dbReference type="ARBA" id="ARBA00023316"/>
    </source>
</evidence>
<protein>
    <recommendedName>
        <fullName evidence="6">Intermembrane phospholipid transport system permease protein MlaE</fullName>
        <ecNumber evidence="19">2.5.1.7</ecNumber>
    </recommendedName>
    <alternativeName>
        <fullName evidence="21">Enoylpyruvate transferase</fullName>
    </alternativeName>
    <alternativeName>
        <fullName evidence="20">UDP-N-acetylglucosamine 1-carboxyvinyltransferase</fullName>
    </alternativeName>
    <alternativeName>
        <fullName evidence="22">UDP-N-acetylglucosamine enolpyruvyl transferase</fullName>
    </alternativeName>
</protein>
<evidence type="ECO:0000313" key="27">
    <source>
        <dbReference type="Proteomes" id="UP000601435"/>
    </source>
</evidence>
<evidence type="ECO:0000256" key="7">
    <source>
        <dbReference type="ARBA" id="ARBA00022475"/>
    </source>
</evidence>
<feature type="transmembrane region" description="Helical" evidence="24">
    <location>
        <begin position="435"/>
        <end position="454"/>
    </location>
</feature>
<dbReference type="InterPro" id="IPR017871">
    <property type="entry name" value="ABC_transporter-like_CS"/>
</dbReference>
<dbReference type="AlphaFoldDB" id="A0A813AIG4"/>
<evidence type="ECO:0000256" key="3">
    <source>
        <dbReference type="ARBA" id="ARBA00004496"/>
    </source>
</evidence>
<dbReference type="InterPro" id="IPR030802">
    <property type="entry name" value="Permease_MalE"/>
</dbReference>
<keyword evidence="8" id="KW-0963">Cytoplasm</keyword>
<keyword evidence="13" id="KW-0067">ATP-binding</keyword>
<evidence type="ECO:0000256" key="9">
    <source>
        <dbReference type="ARBA" id="ARBA00022519"/>
    </source>
</evidence>
<dbReference type="CDD" id="cd03261">
    <property type="entry name" value="ABC_Org_Solvent_Resistant"/>
    <property type="match status" value="1"/>
</dbReference>
<feature type="domain" description="ABC transporter" evidence="25">
    <location>
        <begin position="6"/>
        <end position="242"/>
    </location>
</feature>
<dbReference type="Gene3D" id="3.65.10.10">
    <property type="entry name" value="Enolpyruvate transferase domain"/>
    <property type="match status" value="2"/>
</dbReference>
<dbReference type="PROSITE" id="PS50893">
    <property type="entry name" value="ABC_TRANSPORTER_2"/>
    <property type="match status" value="1"/>
</dbReference>
<dbReference type="GO" id="GO:0008360">
    <property type="term" value="P:regulation of cell shape"/>
    <property type="evidence" value="ECO:0007669"/>
    <property type="project" value="UniProtKB-KW"/>
</dbReference>
<dbReference type="Pfam" id="PF00275">
    <property type="entry name" value="EPSP_synthase"/>
    <property type="match status" value="1"/>
</dbReference>
<dbReference type="Pfam" id="PF00005">
    <property type="entry name" value="ABC_tran"/>
    <property type="match status" value="1"/>
</dbReference>
<dbReference type="Gene3D" id="3.10.450.710">
    <property type="entry name" value="Tgt2/MlaC"/>
    <property type="match status" value="1"/>
</dbReference>
<dbReference type="InterPro" id="IPR003439">
    <property type="entry name" value="ABC_transporter-like_ATP-bd"/>
</dbReference>
<evidence type="ECO:0000256" key="19">
    <source>
        <dbReference type="ARBA" id="ARBA00039108"/>
    </source>
</evidence>
<evidence type="ECO:0000256" key="12">
    <source>
        <dbReference type="ARBA" id="ARBA00022741"/>
    </source>
</evidence>
<evidence type="ECO:0000256" key="18">
    <source>
        <dbReference type="ARBA" id="ARBA00038367"/>
    </source>
</evidence>
<evidence type="ECO:0000256" key="2">
    <source>
        <dbReference type="ARBA" id="ARBA00004429"/>
    </source>
</evidence>
<evidence type="ECO:0000256" key="4">
    <source>
        <dbReference type="ARBA" id="ARBA00004752"/>
    </source>
</evidence>
<dbReference type="InterPro" id="IPR005750">
    <property type="entry name" value="UDP_GlcNAc_COvinyl_MurA"/>
</dbReference>
<dbReference type="GO" id="GO:0005737">
    <property type="term" value="C:cytoplasm"/>
    <property type="evidence" value="ECO:0007669"/>
    <property type="project" value="UniProtKB-SubCell"/>
</dbReference>
<dbReference type="PANTHER" id="PTHR43783:SF1">
    <property type="entry name" value="UDP-N-ACETYLGLUCOSAMINE 1-CARBOXYVINYLTRANSFERASE"/>
    <property type="match status" value="1"/>
</dbReference>
<evidence type="ECO:0000256" key="13">
    <source>
        <dbReference type="ARBA" id="ARBA00022840"/>
    </source>
</evidence>
<dbReference type="InterPro" id="IPR027417">
    <property type="entry name" value="P-loop_NTPase"/>
</dbReference>
<dbReference type="InterPro" id="IPR003399">
    <property type="entry name" value="Mce/MlaD"/>
</dbReference>
<reference evidence="26" key="1">
    <citation type="submission" date="2021-02" db="EMBL/GenBank/DDBJ databases">
        <authorList>
            <person name="Dougan E. K."/>
            <person name="Rhodes N."/>
            <person name="Thang M."/>
            <person name="Chan C."/>
        </authorList>
    </citation>
    <scope>NUCLEOTIDE SEQUENCE</scope>
</reference>
<evidence type="ECO:0000256" key="5">
    <source>
        <dbReference type="ARBA" id="ARBA00011380"/>
    </source>
</evidence>
<evidence type="ECO:0000259" key="25">
    <source>
        <dbReference type="PROSITE" id="PS50893"/>
    </source>
</evidence>
<dbReference type="Pfam" id="PF02470">
    <property type="entry name" value="MlaD"/>
    <property type="match status" value="1"/>
</dbReference>
<dbReference type="NCBIfam" id="TIGR00056">
    <property type="entry name" value="MlaE family lipid ABC transporter permease subunit"/>
    <property type="match status" value="1"/>
</dbReference>
<gene>
    <name evidence="26" type="primary">murA</name>
    <name evidence="26" type="ORF">SNEC2469_LOCUS28051</name>
</gene>
<comment type="subcellular location">
    <subcellularLocation>
        <location evidence="2">Cell inner membrane</location>
        <topology evidence="2">Multi-pass membrane protein</topology>
    </subcellularLocation>
    <subcellularLocation>
        <location evidence="3">Cytoplasm</location>
    </subcellularLocation>
</comment>
<dbReference type="InterPro" id="IPR003593">
    <property type="entry name" value="AAA+_ATPase"/>
</dbReference>
<dbReference type="InterPro" id="IPR003453">
    <property type="entry name" value="ABC_MlaE_roteobac"/>
</dbReference>
<dbReference type="GO" id="GO:0016887">
    <property type="term" value="F:ATP hydrolysis activity"/>
    <property type="evidence" value="ECO:0007669"/>
    <property type="project" value="InterPro"/>
</dbReference>
<keyword evidence="14" id="KW-0133">Cell shape</keyword>
<evidence type="ECO:0000256" key="15">
    <source>
        <dbReference type="ARBA" id="ARBA00022984"/>
    </source>
</evidence>
<keyword evidence="24" id="KW-0472">Membrane</keyword>
<keyword evidence="27" id="KW-1185">Reference proteome</keyword>
<keyword evidence="9" id="KW-0997">Cell inner membrane</keyword>
<evidence type="ECO:0000313" key="26">
    <source>
        <dbReference type="EMBL" id="CAE7869774.1"/>
    </source>
</evidence>
<comment type="subunit">
    <text evidence="5">The complex is composed of two ATP-binding proteins (MlaF), two transmembrane proteins (MlaE), two cytoplasmic solute-binding proteins (MlaB) and six periplasmic solute-binding proteins (MlaD).</text>
</comment>
<dbReference type="PROSITE" id="PS00211">
    <property type="entry name" value="ABC_TRANSPORTER_1"/>
    <property type="match status" value="1"/>
</dbReference>
<dbReference type="Proteomes" id="UP000601435">
    <property type="component" value="Unassembled WGS sequence"/>
</dbReference>
<evidence type="ECO:0000256" key="16">
    <source>
        <dbReference type="ARBA" id="ARBA00023306"/>
    </source>
</evidence>
<dbReference type="GO" id="GO:0008760">
    <property type="term" value="F:UDP-N-acetylglucosamine 1-carboxyvinyltransferase activity"/>
    <property type="evidence" value="ECO:0007669"/>
    <property type="project" value="UniProtKB-EC"/>
</dbReference>
<evidence type="ECO:0000256" key="24">
    <source>
        <dbReference type="SAM" id="Phobius"/>
    </source>
</evidence>
<dbReference type="InterPro" id="IPR008869">
    <property type="entry name" value="MlaC/ttg2D"/>
</dbReference>
<feature type="transmembrane region" description="Helical" evidence="24">
    <location>
        <begin position="384"/>
        <end position="415"/>
    </location>
</feature>
<dbReference type="Gene3D" id="3.40.50.300">
    <property type="entry name" value="P-loop containing nucleotide triphosphate hydrolases"/>
    <property type="match status" value="1"/>
</dbReference>
<evidence type="ECO:0000256" key="1">
    <source>
        <dbReference type="ARBA" id="ARBA00002460"/>
    </source>
</evidence>
<name>A0A813AIG4_9DINO</name>
<dbReference type="SMART" id="SM00382">
    <property type="entry name" value="AAA"/>
    <property type="match status" value="1"/>
</dbReference>
<dbReference type="GO" id="GO:0019277">
    <property type="term" value="P:UDP-N-acetylgalactosamine biosynthetic process"/>
    <property type="evidence" value="ECO:0007669"/>
    <property type="project" value="InterPro"/>
</dbReference>
<keyword evidence="10" id="KW-0132">Cell division</keyword>
<keyword evidence="16" id="KW-0131">Cell cycle</keyword>
<dbReference type="InterPro" id="IPR013792">
    <property type="entry name" value="RNA3'P_cycl/enolpyr_Trfase_a/b"/>
</dbReference>
<keyword evidence="12" id="KW-0547">Nucleotide-binding</keyword>
<keyword evidence="15" id="KW-0573">Peptidoglycan synthesis</keyword>
<dbReference type="SUPFAM" id="SSF52540">
    <property type="entry name" value="P-loop containing nucleoside triphosphate hydrolases"/>
    <property type="match status" value="1"/>
</dbReference>
<evidence type="ECO:0000256" key="11">
    <source>
        <dbReference type="ARBA" id="ARBA00022679"/>
    </source>
</evidence>
<dbReference type="EMBL" id="CAJNJA010060140">
    <property type="protein sequence ID" value="CAE7869774.1"/>
    <property type="molecule type" value="Genomic_DNA"/>
</dbReference>
<keyword evidence="24" id="KW-0812">Transmembrane</keyword>
<keyword evidence="24" id="KW-1133">Transmembrane helix</keyword>
<evidence type="ECO:0000256" key="8">
    <source>
        <dbReference type="ARBA" id="ARBA00022490"/>
    </source>
</evidence>
<feature type="transmembrane region" description="Helical" evidence="24">
    <location>
        <begin position="287"/>
        <end position="308"/>
    </location>
</feature>
<keyword evidence="11" id="KW-0808">Transferase</keyword>
<feature type="transmembrane region" description="Helical" evidence="24">
    <location>
        <begin position="475"/>
        <end position="501"/>
    </location>
</feature>
<dbReference type="InterPro" id="IPR001986">
    <property type="entry name" value="Enolpyruvate_Tfrase_dom"/>
</dbReference>
<sequence length="1247" mass="134726">MMDNLIEIKNLTFFRGERMIFDNMSLDVPRGKVTAIMGPSGTGKTTLLRIIGGQLKPDDGVVLVNGKDLCQMSRDELLAFRRNLGMLFQSSALFTDLSVFENVAFPMRVHTNLSEELIRDLVLMKLNAVGLRGARDLAPSELSGGMARRVALARAIALDPDLMMYDEPFTGQDPIAMGMLVDLIRQLNVALGITSLLVSHDIHETVSIADQIYIIAEGKVIGAGSPEELRDGSTPMVKQFMHGDKEGVRFLDFLSSLGRASILWFRAMAGLPRWGDVALVVKQIYNVGFMSLIIIVLSAFSIGAVLSLQFYTQLARFGAQDATGVGLALVLLRELGPVVTALLFAGRAGSALTAEIGLMKTTEQLSIMEMMGVDPLRRIVAPRIWAGLLSLPLLTAIFSMVAVYGGVVVAVNWLGADPGGFWSGMQDGVELWEDLGKGMVKSLVFALLVTWVAVFQGYDAPPTAEGMSMATTQTVVISSVLVLAVGGFVLAGVIGLVFLAVQVSGVGELGERDSYMIQARFDDVAGLRQRARVSMAGVTVGRVKEIDVDMQWGDAIVTLEIMGEPGNLTIDTGAKILTDGVVGVETEAMSTQADAGLLAITQALASETAEQAVELATVEVLAFVERGRDYAEEDAERFYKEGEALLRPMIDFKRFSRNVMGPYARKATAEQLETFSESFKWSLVRTYALAMLEFGDGEATVLPPRKPSSNPDLANVTQEINYEGKTYVVVYRMRRGKEDRLWSVQNLVVEGVNIGLNYKSQFTSAMKDPKFNGDLDAVIASWSEFVEAEQPAESDEVDLNDAERLKLLGLDIINSQLRIITMQEEIRALLAGAFSDAEIDLNLDGNRAKNSTLPILAGTLLTDEPVLVRNAPHLHDVTTMIELLGTLGAQVVIDEKLNVEVCANNLTQLCAPYELVKTMRASFLVLGPLLAKHGRAQVSLPGGCAIGSRPVDQHLKGLEVLGAKVSVSDGYVYADAPDGLVGADVYMDLVTVGGTENLMMAACLASGTTRLQNAAREPEIVDLGNFLNTLGARVKGHGTSTIEIQGVAKLHGGEHRVMADRVEAGTYLIAAAATRGSIKLVDVEPDTLGAVLEKLQQAGASLTIGDNWIELDMQGKRPLAVDIETTPYPGFPTDMQAQFMALNAVAQGTSAIRENIFENRFMHVQEMNRLGADIELHGHSMAVVHGTDKLRAAPVMATDLRASSSLVIAALVAEGTTIIDRIYHIDRGYETIEEKLQQLGGSVQRVS</sequence>
<evidence type="ECO:0000256" key="20">
    <source>
        <dbReference type="ARBA" id="ARBA00039754"/>
    </source>
</evidence>
<dbReference type="InterPro" id="IPR042245">
    <property type="entry name" value="Tgt2/MlaC_sf"/>
</dbReference>
<comment type="similarity">
    <text evidence="18">Belongs to the EPSP synthase family. MurA subfamily.</text>
</comment>
<dbReference type="HAMAP" id="MF_00111">
    <property type="entry name" value="MurA"/>
    <property type="match status" value="1"/>
</dbReference>
<organism evidence="26 27">
    <name type="scientific">Symbiodinium necroappetens</name>
    <dbReference type="NCBI Taxonomy" id="1628268"/>
    <lineage>
        <taxon>Eukaryota</taxon>
        <taxon>Sar</taxon>
        <taxon>Alveolata</taxon>
        <taxon>Dinophyceae</taxon>
        <taxon>Suessiales</taxon>
        <taxon>Symbiodiniaceae</taxon>
        <taxon>Symbiodinium</taxon>
    </lineage>
</organism>
<comment type="pathway">
    <text evidence="4">Cell wall biogenesis; peptidoglycan biosynthesis.</text>
</comment>
<dbReference type="SUPFAM" id="SSF55205">
    <property type="entry name" value="EPT/RTPC-like"/>
    <property type="match status" value="1"/>
</dbReference>
<dbReference type="GO" id="GO:0071555">
    <property type="term" value="P:cell wall organization"/>
    <property type="evidence" value="ECO:0007669"/>
    <property type="project" value="UniProtKB-KW"/>
</dbReference>
<dbReference type="InterPro" id="IPR053408">
    <property type="entry name" value="MlaE_Permease"/>
</dbReference>
<dbReference type="CDD" id="cd01555">
    <property type="entry name" value="UdpNAET"/>
    <property type="match status" value="1"/>
</dbReference>
<dbReference type="NCBIfam" id="TIGR01072">
    <property type="entry name" value="murA"/>
    <property type="match status" value="1"/>
</dbReference>
<dbReference type="GO" id="GO:0043190">
    <property type="term" value="C:ATP-binding cassette (ABC) transporter complex"/>
    <property type="evidence" value="ECO:0007669"/>
    <property type="project" value="InterPro"/>
</dbReference>
<keyword evidence="17" id="KW-0961">Cell wall biogenesis/degradation</keyword>
<comment type="catalytic activity">
    <reaction evidence="23">
        <text>phosphoenolpyruvate + UDP-N-acetyl-alpha-D-glucosamine = UDP-N-acetyl-3-O-(1-carboxyvinyl)-alpha-D-glucosamine + phosphate</text>
        <dbReference type="Rhea" id="RHEA:18681"/>
        <dbReference type="ChEBI" id="CHEBI:43474"/>
        <dbReference type="ChEBI" id="CHEBI:57705"/>
        <dbReference type="ChEBI" id="CHEBI:58702"/>
        <dbReference type="ChEBI" id="CHEBI:68483"/>
        <dbReference type="EC" id="2.5.1.7"/>
    </reaction>
</comment>
<dbReference type="InterPro" id="IPR050068">
    <property type="entry name" value="MurA_subfamily"/>
</dbReference>
<evidence type="ECO:0000256" key="22">
    <source>
        <dbReference type="ARBA" id="ARBA00042842"/>
    </source>
</evidence>
<evidence type="ECO:0000256" key="14">
    <source>
        <dbReference type="ARBA" id="ARBA00022960"/>
    </source>
</evidence>
<dbReference type="InterPro" id="IPR036968">
    <property type="entry name" value="Enolpyruvate_Tfrase_sf"/>
</dbReference>
<dbReference type="GO" id="GO:0005524">
    <property type="term" value="F:ATP binding"/>
    <property type="evidence" value="ECO:0007669"/>
    <property type="project" value="UniProtKB-KW"/>
</dbReference>
<comment type="function">
    <text evidence="1">Part of the ABC transporter complex MlaFEDB, which is involved in a phospholipid transport pathway that maintains lipid asymmetry in the outer membrane by retrograde trafficking of phospholipids from the outer membrane to the inner membrane. Probably responsible for the translocation of the substrate across the membrane.</text>
</comment>
<proteinExistence type="inferred from homology"/>
<dbReference type="NCBIfam" id="NF033619">
    <property type="entry name" value="perm_MlaE_1"/>
    <property type="match status" value="1"/>
</dbReference>
<comment type="caution">
    <text evidence="26">The sequence shown here is derived from an EMBL/GenBank/DDBJ whole genome shotgun (WGS) entry which is preliminary data.</text>
</comment>
<evidence type="ECO:0000256" key="21">
    <source>
        <dbReference type="ARBA" id="ARBA00042443"/>
    </source>
</evidence>
<dbReference type="Pfam" id="PF05494">
    <property type="entry name" value="MlaC"/>
    <property type="match status" value="1"/>
</dbReference>
<keyword evidence="7" id="KW-1003">Cell membrane</keyword>
<dbReference type="OrthoDB" id="6500128at2759"/>
<dbReference type="FunFam" id="3.65.10.10:FF:000001">
    <property type="entry name" value="UDP-N-acetylglucosamine 1-carboxyvinyltransferase"/>
    <property type="match status" value="1"/>
</dbReference>
<dbReference type="EC" id="2.5.1.7" evidence="19"/>
<dbReference type="NCBIfam" id="NF006873">
    <property type="entry name" value="PRK09369.1"/>
    <property type="match status" value="1"/>
</dbReference>
<dbReference type="Pfam" id="PF02405">
    <property type="entry name" value="MlaE"/>
    <property type="match status" value="1"/>
</dbReference>
<accession>A0A813AIG4</accession>